<reference evidence="1" key="1">
    <citation type="journal article" date="2021" name="Proc. Natl. Acad. Sci. U.S.A.">
        <title>A Catalog of Tens of Thousands of Viruses from Human Metagenomes Reveals Hidden Associations with Chronic Diseases.</title>
        <authorList>
            <person name="Tisza M.J."/>
            <person name="Buck C.B."/>
        </authorList>
    </citation>
    <scope>NUCLEOTIDE SEQUENCE</scope>
    <source>
        <strain evidence="1">Ctp7F23</strain>
    </source>
</reference>
<proteinExistence type="predicted"/>
<dbReference type="EMBL" id="BK016037">
    <property type="protein sequence ID" value="DAF90782.1"/>
    <property type="molecule type" value="Genomic_DNA"/>
</dbReference>
<sequence length="343" mass="37965">MSNPRRVAVSLSFNGKRAKTSMANYIKSLSYTDVASGSSDSLDLTIHNADLKWIGSWYPSKGDKVSAKLTFKDWLADGQNKTLNCGSFILDTIKFTGGPLEGTMQALAIPSASSFKTRERTKTWKKVTIKQIAAEITKRYNIGLLYSASNVQVESVEQSKKADSAFLYDLVKDYGLSMKVFRNKVIIFDKGKYEAKKAVTTIHRKDFVDDDWDYSDTLEGTYTGCRVTYKSASKNQKELSVYIGLKKEGAKGSRVLRINEQCDSLAEAKIKGAAQVNLANEEATTLTGTIFYNPKIVAGVTVTIADLGKANGKYYVDQVKVVVSDSRTKQEITLHKCKKRLSA</sequence>
<protein>
    <submittedName>
        <fullName evidence="1">Tail protein</fullName>
    </submittedName>
</protein>
<dbReference type="SUPFAM" id="SSF69279">
    <property type="entry name" value="Phage tail proteins"/>
    <property type="match status" value="1"/>
</dbReference>
<evidence type="ECO:0000313" key="1">
    <source>
        <dbReference type="EMBL" id="DAF90782.1"/>
    </source>
</evidence>
<organism evidence="1">
    <name type="scientific">Myoviridae sp. ctp7F23</name>
    <dbReference type="NCBI Taxonomy" id="2825174"/>
    <lineage>
        <taxon>Viruses</taxon>
        <taxon>Duplodnaviria</taxon>
        <taxon>Heunggongvirae</taxon>
        <taxon>Uroviricota</taxon>
        <taxon>Caudoviricetes</taxon>
    </lineage>
</organism>
<accession>A0A8S5U8R2</accession>
<name>A0A8S5U8R2_9CAUD</name>